<evidence type="ECO:0000313" key="10">
    <source>
        <dbReference type="EMBL" id="CAK9073201.1"/>
    </source>
</evidence>
<dbReference type="Gene3D" id="2.60.120.590">
    <property type="entry name" value="Alpha-ketoglutarate-dependent dioxygenase AlkB-like"/>
    <property type="match status" value="1"/>
</dbReference>
<dbReference type="EMBL" id="CAXAMN010022851">
    <property type="protein sequence ID" value="CAK9073201.1"/>
    <property type="molecule type" value="Genomic_DNA"/>
</dbReference>
<feature type="domain" description="Fe2OG dioxygenase" evidence="9">
    <location>
        <begin position="195"/>
        <end position="325"/>
    </location>
</feature>
<dbReference type="InterPro" id="IPR005123">
    <property type="entry name" value="Oxoglu/Fe-dep_dioxygenase_dom"/>
</dbReference>
<dbReference type="PANTHER" id="PTHR12463">
    <property type="entry name" value="OXYGENASE-RELATED"/>
    <property type="match status" value="1"/>
</dbReference>
<dbReference type="InterPro" id="IPR029063">
    <property type="entry name" value="SAM-dependent_MTases_sf"/>
</dbReference>
<dbReference type="PROSITE" id="PS51471">
    <property type="entry name" value="FE2OG_OXY"/>
    <property type="match status" value="1"/>
</dbReference>
<dbReference type="InterPro" id="IPR019012">
    <property type="entry name" value="RNA_cap_Gua-N2-MeTrfase"/>
</dbReference>
<comment type="similarity">
    <text evidence="2">Belongs to the methyltransferase superfamily. Trimethylguanosine synthase family.</text>
</comment>
<dbReference type="Proteomes" id="UP001642484">
    <property type="component" value="Unassembled WGS sequence"/>
</dbReference>
<evidence type="ECO:0000256" key="8">
    <source>
        <dbReference type="SAM" id="MobiDB-lite"/>
    </source>
</evidence>
<dbReference type="Gene3D" id="3.40.50.150">
    <property type="entry name" value="Vaccinia Virus protein VP39"/>
    <property type="match status" value="1"/>
</dbReference>
<evidence type="ECO:0000256" key="4">
    <source>
        <dbReference type="ARBA" id="ARBA00048740"/>
    </source>
</evidence>
<gene>
    <name evidence="10" type="ORF">CCMP2556_LOCUS36021</name>
</gene>
<dbReference type="InterPro" id="IPR037151">
    <property type="entry name" value="AlkB-like_sf"/>
</dbReference>
<evidence type="ECO:0000256" key="3">
    <source>
        <dbReference type="ARBA" id="ARBA00047418"/>
    </source>
</evidence>
<evidence type="ECO:0000256" key="1">
    <source>
        <dbReference type="ARBA" id="ARBA00018517"/>
    </source>
</evidence>
<evidence type="ECO:0000313" key="11">
    <source>
        <dbReference type="Proteomes" id="UP001642484"/>
    </source>
</evidence>
<evidence type="ECO:0000259" key="9">
    <source>
        <dbReference type="PROSITE" id="PS51471"/>
    </source>
</evidence>
<reference evidence="10 11" key="1">
    <citation type="submission" date="2024-02" db="EMBL/GenBank/DDBJ databases">
        <authorList>
            <person name="Chen Y."/>
            <person name="Shah S."/>
            <person name="Dougan E. K."/>
            <person name="Thang M."/>
            <person name="Chan C."/>
        </authorList>
    </citation>
    <scope>NUCLEOTIDE SEQUENCE [LARGE SCALE GENOMIC DNA]</scope>
</reference>
<comment type="catalytic activity">
    <reaction evidence="3">
        <text>a 5'-end (N(2),N(7)-dimethyl 5'-triphosphoguanosine)-ribonucleoside in snoRNA + S-adenosyl-L-methionine = a 5'-end (N(2),N(2),N(7)-trimethyl 5'-triphosphoguanosine)-ribonucleoside in snoRNA + S-adenosyl-L-homocysteine + H(+)</text>
        <dbReference type="Rhea" id="RHEA:78507"/>
        <dbReference type="Rhea" id="RHEA-COMP:19088"/>
        <dbReference type="Rhea" id="RHEA-COMP:19090"/>
        <dbReference type="ChEBI" id="CHEBI:15378"/>
        <dbReference type="ChEBI" id="CHEBI:57856"/>
        <dbReference type="ChEBI" id="CHEBI:59789"/>
        <dbReference type="ChEBI" id="CHEBI:167623"/>
        <dbReference type="ChEBI" id="CHEBI:172880"/>
    </reaction>
    <physiologicalReaction direction="left-to-right" evidence="3">
        <dbReference type="Rhea" id="RHEA:78508"/>
    </physiologicalReaction>
</comment>
<evidence type="ECO:0000256" key="2">
    <source>
        <dbReference type="ARBA" id="ARBA00025783"/>
    </source>
</evidence>
<dbReference type="InterPro" id="IPR032857">
    <property type="entry name" value="ALKBH4"/>
</dbReference>
<evidence type="ECO:0000256" key="5">
    <source>
        <dbReference type="ARBA" id="ARBA00048763"/>
    </source>
</evidence>
<comment type="catalytic activity">
    <reaction evidence="5">
        <text>a 5'-end (N(2),N(7)-dimethyl 5'-triphosphoguanosine)-ribonucleoside in snRNA + S-adenosyl-L-methionine = a 5'-end (N(2),N(2),N(7)-trimethyl 5'-triphosphoguanosine)-ribonucleoside in snRNA + S-adenosyl-L-homocysteine + H(+)</text>
        <dbReference type="Rhea" id="RHEA:78479"/>
        <dbReference type="Rhea" id="RHEA-COMP:19087"/>
        <dbReference type="Rhea" id="RHEA-COMP:19089"/>
        <dbReference type="ChEBI" id="CHEBI:15378"/>
        <dbReference type="ChEBI" id="CHEBI:57856"/>
        <dbReference type="ChEBI" id="CHEBI:59789"/>
        <dbReference type="ChEBI" id="CHEBI:167623"/>
        <dbReference type="ChEBI" id="CHEBI:172880"/>
    </reaction>
    <physiologicalReaction direction="left-to-right" evidence="5">
        <dbReference type="Rhea" id="RHEA:78480"/>
    </physiologicalReaction>
</comment>
<proteinExistence type="inferred from homology"/>
<sequence length="576" mass="63633">MLTLDPTRFRRPKNKAPTRHLYLANCGQQCGDTAEEVLRRLREGQAEEEEVVALHLGPGVTYASFVHPTAAARAKAQLEFESDHAWRVKFAELEDEVREVSGVLLPSSVESTAHVEVPGVHVVTDFVSEMEAQELLLQIDQRPWNTSIKRRVQHYGRAFDYAKLMIADPGTVPEMPDFCQPLLQRLEQTALMPHRIDQLTVNEYEAGIGIAAHVDAHSAFEDTIAAVSLHSGIVMEFRKPEPDSSGKVSMGKHHRMAPATPSAVELTKNVWLPPNSLLIITGEARYAWLHGIAWRKTDCVEEGALALSKVIPRQRRVSLTFRRERQLQKVGNEIKVKQDEMLTIIKTLDQHDERSSPINLLGAKIDFAAFKLQTCCGTGLAPRNSIQLAKTGGFVVCAEVLLPRLKQARHNAHIYRCETHLDFLQADVKNGFSLANRPSGSEVTQCPGPGVKMVTEVNAVFLSPPWADEGLDGRQLVRSAMHLAPGSPVPTGCGNGWAWDGLKVTAVEEVTRFHPERGWGFIELNGMDIMVHVNDCKPEDVVIGGTDERCCNTKGKGQATPIEGAGQHTGIVSLQR</sequence>
<dbReference type="SUPFAM" id="SSF53335">
    <property type="entry name" value="S-adenosyl-L-methionine-dependent methyltransferases"/>
    <property type="match status" value="1"/>
</dbReference>
<dbReference type="InterPro" id="IPR027450">
    <property type="entry name" value="AlkB-like"/>
</dbReference>
<dbReference type="SUPFAM" id="SSF51197">
    <property type="entry name" value="Clavaminate synthase-like"/>
    <property type="match status" value="1"/>
</dbReference>
<evidence type="ECO:0000256" key="7">
    <source>
        <dbReference type="ARBA" id="ARBA00049790"/>
    </source>
</evidence>
<feature type="region of interest" description="Disordered" evidence="8">
    <location>
        <begin position="555"/>
        <end position="576"/>
    </location>
</feature>
<evidence type="ECO:0000256" key="6">
    <source>
        <dbReference type="ARBA" id="ARBA00049075"/>
    </source>
</evidence>
<organism evidence="10 11">
    <name type="scientific">Durusdinium trenchii</name>
    <dbReference type="NCBI Taxonomy" id="1381693"/>
    <lineage>
        <taxon>Eukaryota</taxon>
        <taxon>Sar</taxon>
        <taxon>Alveolata</taxon>
        <taxon>Dinophyceae</taxon>
        <taxon>Suessiales</taxon>
        <taxon>Symbiodiniaceae</taxon>
        <taxon>Durusdinium</taxon>
    </lineage>
</organism>
<name>A0ABP0PBQ8_9DINO</name>
<comment type="catalytic activity">
    <reaction evidence="6">
        <text>a 5'-end (N(7)-methyl 5'-triphosphoguanosine)-ribonucleoside in snRNA + S-adenosyl-L-methionine = a 5'-end (N(2),N(7)-dimethyl 5'-triphosphoguanosine)-ribonucleoside in snRNA + S-adenosyl-L-homocysteine + H(+)</text>
        <dbReference type="Rhea" id="RHEA:78471"/>
        <dbReference type="Rhea" id="RHEA-COMP:19085"/>
        <dbReference type="Rhea" id="RHEA-COMP:19087"/>
        <dbReference type="ChEBI" id="CHEBI:15378"/>
        <dbReference type="ChEBI" id="CHEBI:57856"/>
        <dbReference type="ChEBI" id="CHEBI:59789"/>
        <dbReference type="ChEBI" id="CHEBI:156461"/>
        <dbReference type="ChEBI" id="CHEBI:172880"/>
    </reaction>
    <physiologicalReaction direction="left-to-right" evidence="6">
        <dbReference type="Rhea" id="RHEA:78472"/>
    </physiologicalReaction>
</comment>
<dbReference type="Pfam" id="PF09445">
    <property type="entry name" value="Methyltransf_15"/>
    <property type="match status" value="1"/>
</dbReference>
<keyword evidence="11" id="KW-1185">Reference proteome</keyword>
<protein>
    <recommendedName>
        <fullName evidence="1">Trimethylguanosine synthase</fullName>
    </recommendedName>
    <alternativeName>
        <fullName evidence="7">Cap-specific guanine-N(2) methyltransferase</fullName>
    </alternativeName>
</protein>
<comment type="caution">
    <text evidence="10">The sequence shown here is derived from an EMBL/GenBank/DDBJ whole genome shotgun (WGS) entry which is preliminary data.</text>
</comment>
<comment type="catalytic activity">
    <reaction evidence="4">
        <text>a 5'-end (N(7)-methyl 5'-triphosphoguanosine)-ribonucleoside in snoRNA + S-adenosyl-L-methionine = a 5'-end (N(2),N(7)-dimethyl 5'-triphosphoguanosine)-ribonucleoside in snoRNA + S-adenosyl-L-homocysteine + H(+)</text>
        <dbReference type="Rhea" id="RHEA:78475"/>
        <dbReference type="Rhea" id="RHEA-COMP:19086"/>
        <dbReference type="Rhea" id="RHEA-COMP:19088"/>
        <dbReference type="ChEBI" id="CHEBI:15378"/>
        <dbReference type="ChEBI" id="CHEBI:57856"/>
        <dbReference type="ChEBI" id="CHEBI:59789"/>
        <dbReference type="ChEBI" id="CHEBI:156461"/>
        <dbReference type="ChEBI" id="CHEBI:172880"/>
    </reaction>
    <physiologicalReaction direction="left-to-right" evidence="4">
        <dbReference type="Rhea" id="RHEA:78476"/>
    </physiologicalReaction>
</comment>
<dbReference type="PANTHER" id="PTHR12463:SF1">
    <property type="entry name" value="2-OXOGLUTARATE AND FE-DEPENDENT OXYGENASE FAMILY PROTEIN"/>
    <property type="match status" value="1"/>
</dbReference>
<accession>A0ABP0PBQ8</accession>
<dbReference type="Pfam" id="PF13532">
    <property type="entry name" value="2OG-FeII_Oxy_2"/>
    <property type="match status" value="1"/>
</dbReference>